<dbReference type="Gene3D" id="3.40.605.10">
    <property type="entry name" value="Aldehyde Dehydrogenase, Chain A, domain 1"/>
    <property type="match status" value="1"/>
</dbReference>
<evidence type="ECO:0000256" key="1">
    <source>
        <dbReference type="ARBA" id="ARBA00009986"/>
    </source>
</evidence>
<evidence type="ECO:0000256" key="4">
    <source>
        <dbReference type="RuleBase" id="RU003345"/>
    </source>
</evidence>
<dbReference type="SUPFAM" id="SSF53720">
    <property type="entry name" value="ALDH-like"/>
    <property type="match status" value="1"/>
</dbReference>
<evidence type="ECO:0000256" key="5">
    <source>
        <dbReference type="SAM" id="MobiDB-lite"/>
    </source>
</evidence>
<dbReference type="InterPro" id="IPR015590">
    <property type="entry name" value="Aldehyde_DH_dom"/>
</dbReference>
<evidence type="ECO:0000313" key="7">
    <source>
        <dbReference type="EMBL" id="KAJ8883388.1"/>
    </source>
</evidence>
<dbReference type="InterPro" id="IPR016161">
    <property type="entry name" value="Ald_DH/histidinol_DH"/>
</dbReference>
<dbReference type="Pfam" id="PF00171">
    <property type="entry name" value="Aldedh"/>
    <property type="match status" value="1"/>
</dbReference>
<feature type="active site" evidence="3">
    <location>
        <position position="236"/>
    </location>
</feature>
<accession>A0ABQ9HHD2</accession>
<evidence type="ECO:0000256" key="3">
    <source>
        <dbReference type="PROSITE-ProRule" id="PRU10007"/>
    </source>
</evidence>
<evidence type="ECO:0000256" key="2">
    <source>
        <dbReference type="ARBA" id="ARBA00023002"/>
    </source>
</evidence>
<dbReference type="InterPro" id="IPR016163">
    <property type="entry name" value="Ald_DH_C"/>
</dbReference>
<comment type="similarity">
    <text evidence="1 4">Belongs to the aldehyde dehydrogenase family.</text>
</comment>
<dbReference type="Gene3D" id="3.40.309.10">
    <property type="entry name" value="Aldehyde Dehydrogenase, Chain A, domain 2"/>
    <property type="match status" value="1"/>
</dbReference>
<dbReference type="PANTHER" id="PTHR43570">
    <property type="entry name" value="ALDEHYDE DEHYDROGENASE"/>
    <property type="match status" value="1"/>
</dbReference>
<organism evidence="7 8">
    <name type="scientific">Dryococelus australis</name>
    <dbReference type="NCBI Taxonomy" id="614101"/>
    <lineage>
        <taxon>Eukaryota</taxon>
        <taxon>Metazoa</taxon>
        <taxon>Ecdysozoa</taxon>
        <taxon>Arthropoda</taxon>
        <taxon>Hexapoda</taxon>
        <taxon>Insecta</taxon>
        <taxon>Pterygota</taxon>
        <taxon>Neoptera</taxon>
        <taxon>Polyneoptera</taxon>
        <taxon>Phasmatodea</taxon>
        <taxon>Verophasmatodea</taxon>
        <taxon>Anareolatae</taxon>
        <taxon>Phasmatidae</taxon>
        <taxon>Eurycanthinae</taxon>
        <taxon>Dryococelus</taxon>
    </lineage>
</organism>
<protein>
    <recommendedName>
        <fullName evidence="6">Aldehyde dehydrogenase domain-containing protein</fullName>
    </recommendedName>
</protein>
<name>A0ABQ9HHD2_9NEOP</name>
<feature type="region of interest" description="Disordered" evidence="5">
    <location>
        <begin position="1"/>
        <end position="29"/>
    </location>
</feature>
<dbReference type="InterPro" id="IPR029510">
    <property type="entry name" value="Ald_DH_CS_GLU"/>
</dbReference>
<keyword evidence="8" id="KW-1185">Reference proteome</keyword>
<keyword evidence="2 4" id="KW-0560">Oxidoreductase</keyword>
<feature type="domain" description="Aldehyde dehydrogenase" evidence="6">
    <location>
        <begin position="27"/>
        <end position="383"/>
    </location>
</feature>
<evidence type="ECO:0000313" key="8">
    <source>
        <dbReference type="Proteomes" id="UP001159363"/>
    </source>
</evidence>
<dbReference type="InterPro" id="IPR016162">
    <property type="entry name" value="Ald_DH_N"/>
</dbReference>
<evidence type="ECO:0000259" key="6">
    <source>
        <dbReference type="Pfam" id="PF00171"/>
    </source>
</evidence>
<comment type="caution">
    <text evidence="7">The sequence shown here is derived from an EMBL/GenBank/DDBJ whole genome shotgun (WGS) entry which is preliminary data.</text>
</comment>
<proteinExistence type="inferred from homology"/>
<gene>
    <name evidence="7" type="ORF">PR048_015231</name>
</gene>
<dbReference type="EMBL" id="JARBHB010000005">
    <property type="protein sequence ID" value="KAJ8883388.1"/>
    <property type="molecule type" value="Genomic_DNA"/>
</dbReference>
<reference evidence="7 8" key="1">
    <citation type="submission" date="2023-02" db="EMBL/GenBank/DDBJ databases">
        <title>LHISI_Scaffold_Assembly.</title>
        <authorList>
            <person name="Stuart O.P."/>
            <person name="Cleave R."/>
            <person name="Magrath M.J.L."/>
            <person name="Mikheyev A.S."/>
        </authorList>
    </citation>
    <scope>NUCLEOTIDE SEQUENCE [LARGE SCALE GENOMIC DNA]</scope>
    <source>
        <strain evidence="7">Daus_M_001</strain>
        <tissue evidence="7">Leg muscle</tissue>
    </source>
</reference>
<dbReference type="Proteomes" id="UP001159363">
    <property type="component" value="Chromosome 4"/>
</dbReference>
<sequence>MHSTSGCVNPVDSHGRSVQPLPLGSPSKRADEVVKMAKKAFQGGKTRSVKFRAKQLKQLLKMYEENEDQIVSALATDLCKPKQEAITTEVEVLKNDLLHIIRNFKNWAEIEKPSKSAVNILDGVKILRVPYGTVLVVGTWNYPFLISLQPLAGAIAAGNTVIVKPSELAPASAEVMAKLIPKYLDPTCYHVITGGIPETTELLKERFDYIFYTGSTEVGRIVHKAANQHLIPTTLELGGKSPVYLDSTANLDVAVRRILWGKCMNAGQTCIAPDYLLCSKQVQSEFVARAKAFLREWYGKKVIGSPDFGRIISDKHFWRLTKLLENATVAVGGETDASVRFIGPTVLVNVKPSDSVMQEEIFGPIIPIIQVDSVFEAIDFINSR</sequence>
<dbReference type="PROSITE" id="PS00687">
    <property type="entry name" value="ALDEHYDE_DEHYDR_GLU"/>
    <property type="match status" value="1"/>
</dbReference>
<dbReference type="PANTHER" id="PTHR43570:SF16">
    <property type="entry name" value="ALDEHYDE DEHYDROGENASE TYPE III, ISOFORM Q"/>
    <property type="match status" value="1"/>
</dbReference>
<dbReference type="InterPro" id="IPR012394">
    <property type="entry name" value="Aldehyde_DH_NAD(P)"/>
</dbReference>